<evidence type="ECO:0000259" key="5">
    <source>
        <dbReference type="Pfam" id="PF07989"/>
    </source>
</evidence>
<dbReference type="GO" id="GO:0005737">
    <property type="term" value="C:cytoplasm"/>
    <property type="evidence" value="ECO:0007669"/>
    <property type="project" value="UniProtKB-SubCell"/>
</dbReference>
<feature type="compositionally biased region" description="Polar residues" evidence="4">
    <location>
        <begin position="859"/>
        <end position="869"/>
    </location>
</feature>
<feature type="compositionally biased region" description="Basic and acidic residues" evidence="4">
    <location>
        <begin position="27"/>
        <end position="36"/>
    </location>
</feature>
<dbReference type="STRING" id="94208.A0A2S4L1S6"/>
<dbReference type="Proteomes" id="UP000237481">
    <property type="component" value="Unassembled WGS sequence"/>
</dbReference>
<feature type="compositionally biased region" description="Polar residues" evidence="4">
    <location>
        <begin position="39"/>
        <end position="49"/>
    </location>
</feature>
<organism evidence="6 7">
    <name type="scientific">Tolypocladium paradoxum</name>
    <dbReference type="NCBI Taxonomy" id="94208"/>
    <lineage>
        <taxon>Eukaryota</taxon>
        <taxon>Fungi</taxon>
        <taxon>Dikarya</taxon>
        <taxon>Ascomycota</taxon>
        <taxon>Pezizomycotina</taxon>
        <taxon>Sordariomycetes</taxon>
        <taxon>Hypocreomycetidae</taxon>
        <taxon>Hypocreales</taxon>
        <taxon>Ophiocordycipitaceae</taxon>
        <taxon>Tolypocladium</taxon>
    </lineage>
</organism>
<feature type="coiled-coil region" evidence="3">
    <location>
        <begin position="117"/>
        <end position="172"/>
    </location>
</feature>
<dbReference type="EMBL" id="PKSG01000327">
    <property type="protein sequence ID" value="POR36390.1"/>
    <property type="molecule type" value="Genomic_DNA"/>
</dbReference>
<dbReference type="AlphaFoldDB" id="A0A2S4L1S6"/>
<dbReference type="InterPro" id="IPR012943">
    <property type="entry name" value="Cnn_1N"/>
</dbReference>
<feature type="compositionally biased region" description="Polar residues" evidence="4">
    <location>
        <begin position="455"/>
        <end position="464"/>
    </location>
</feature>
<accession>A0A2S4L1S6</accession>
<feature type="compositionally biased region" description="Basic and acidic residues" evidence="4">
    <location>
        <begin position="681"/>
        <end position="693"/>
    </location>
</feature>
<comment type="subcellular location">
    <subcellularLocation>
        <location evidence="1">Cytoplasm</location>
    </subcellularLocation>
</comment>
<evidence type="ECO:0000256" key="1">
    <source>
        <dbReference type="ARBA" id="ARBA00004496"/>
    </source>
</evidence>
<feature type="compositionally biased region" description="Polar residues" evidence="4">
    <location>
        <begin position="509"/>
        <end position="531"/>
    </location>
</feature>
<evidence type="ECO:0000256" key="4">
    <source>
        <dbReference type="SAM" id="MobiDB-lite"/>
    </source>
</evidence>
<comment type="caution">
    <text evidence="6">The sequence shown here is derived from an EMBL/GenBank/DDBJ whole genome shotgun (WGS) entry which is preliminary data.</text>
</comment>
<evidence type="ECO:0000256" key="3">
    <source>
        <dbReference type="SAM" id="Coils"/>
    </source>
</evidence>
<dbReference type="OrthoDB" id="10251744at2759"/>
<dbReference type="Pfam" id="PF07989">
    <property type="entry name" value="Cnn_1N"/>
    <property type="match status" value="1"/>
</dbReference>
<feature type="compositionally biased region" description="Basic and acidic residues" evidence="4">
    <location>
        <begin position="408"/>
        <end position="421"/>
    </location>
</feature>
<keyword evidence="2" id="KW-0963">Cytoplasm</keyword>
<keyword evidence="7" id="KW-1185">Reference proteome</keyword>
<evidence type="ECO:0000313" key="6">
    <source>
        <dbReference type="EMBL" id="POR36390.1"/>
    </source>
</evidence>
<feature type="region of interest" description="Disordered" evidence="4">
    <location>
        <begin position="625"/>
        <end position="869"/>
    </location>
</feature>
<feature type="compositionally biased region" description="Polar residues" evidence="4">
    <location>
        <begin position="736"/>
        <end position="751"/>
    </location>
</feature>
<feature type="domain" description="Centrosomin N-terminal motif 1" evidence="5">
    <location>
        <begin position="89"/>
        <end position="155"/>
    </location>
</feature>
<proteinExistence type="predicted"/>
<feature type="region of interest" description="Disordered" evidence="4">
    <location>
        <begin position="379"/>
        <end position="554"/>
    </location>
</feature>
<feature type="region of interest" description="Disordered" evidence="4">
    <location>
        <begin position="27"/>
        <end position="87"/>
    </location>
</feature>
<gene>
    <name evidence="6" type="ORF">TPAR_03410</name>
</gene>
<sequence length="869" mass="93832">MGHPLRQDTPESTRQPALSTFLLERLQKERRAEGDKTAYSASLSRTDMSASVDLGRAVQNSPFKPPESDGGRPRSSAGMEPAKRKGLGVKEMEQVVSTLHKQNFDLKLELFHRRERQTVLEESLEALETDKRQMEDVNDRLIEELEKRDKAVEEAVAMIVMLEAKIDQLVQERTMVQAVESEGFFCPRDYDMGYRNPAPQAPGPDIAKLEDDAKAVVRMPSFLSERSENTENLRNVYLGVKGSVLSLPRVAEGSPGPDNLPGQGLGSPTLSVLSESSFVSVYGQKGQGEGVEPVPPTHVDEQFALDGFDGGFIRKAGQEDTVMPRRRAASVSRAAGVPKPPPRSSTAVPFQSLSGIIGYGSPLQRLERLERFDGACANRKEATRPQSQGRDVERSQLVSPNKPSPPRRTKEEKREALRRVMTDAPGGVRLHDQGFPPTPDTISTSTLHRFKNSHETLSQEQEAANEQGGHGALLHSGGYEPKSSEHASGVPLGGQRPRTNASGKARDVSGSTSSDFRQSSAQRPRSAGDSTASHKRGNGWESDADDSDARSLESSLDIWLRESSKPAKSGGRVSPDLFSFPTNAVKGCWAMESMIGPNSGQTGGANIAPSYDYMQDLFAIRHQLFPAGSGSGSGPPPPNRRSSLHARTGSTSEASPTAADNPPADEGFKNPPRSRTRHAKKNSDDLHSRDDMRTPVQQQSRPPPPQDGSDQKRYPPITGHQGARAGLNRLFRRSIGSGSSNAAVESTQPSAAETAGADSSKNHPPMGVPSWVLRNHAINDERTGATPPPITLKPRRGRRNTLDADRPASPMATTAEPTKVPSTPHDAANGSAPPGQQEETGPSTGSGTGSRRKWLPTFGRSNSLKNKSG</sequence>
<keyword evidence="3" id="KW-0175">Coiled coil</keyword>
<reference evidence="6 7" key="1">
    <citation type="submission" date="2018-01" db="EMBL/GenBank/DDBJ databases">
        <title>Harnessing the power of phylogenomics to disentangle the directionality and signatures of interkingdom host jumping in the parasitic fungal genus Tolypocladium.</title>
        <authorList>
            <person name="Quandt C.A."/>
            <person name="Patterson W."/>
            <person name="Spatafora J.W."/>
        </authorList>
    </citation>
    <scope>NUCLEOTIDE SEQUENCE [LARGE SCALE GENOMIC DNA]</scope>
    <source>
        <strain evidence="6 7">NRBC 100945</strain>
    </source>
</reference>
<protein>
    <recommendedName>
        <fullName evidence="5">Centrosomin N-terminal motif 1 domain-containing protein</fullName>
    </recommendedName>
</protein>
<name>A0A2S4L1S6_9HYPO</name>
<dbReference type="GO" id="GO:0005815">
    <property type="term" value="C:microtubule organizing center"/>
    <property type="evidence" value="ECO:0007669"/>
    <property type="project" value="InterPro"/>
</dbReference>
<evidence type="ECO:0000313" key="7">
    <source>
        <dbReference type="Proteomes" id="UP000237481"/>
    </source>
</evidence>
<feature type="region of interest" description="Disordered" evidence="4">
    <location>
        <begin position="317"/>
        <end position="349"/>
    </location>
</feature>
<evidence type="ECO:0000256" key="2">
    <source>
        <dbReference type="ARBA" id="ARBA00022490"/>
    </source>
</evidence>